<evidence type="ECO:0000256" key="3">
    <source>
        <dbReference type="ARBA" id="ARBA00007812"/>
    </source>
</evidence>
<dbReference type="PANTHER" id="PTHR18968:SF13">
    <property type="entry name" value="ACETOLACTATE SYNTHASE CATALYTIC SUBUNIT, MITOCHONDRIAL"/>
    <property type="match status" value="1"/>
</dbReference>
<keyword evidence="5 12" id="KW-0028">Amino-acid biosynthesis</keyword>
<comment type="catalytic activity">
    <reaction evidence="11 12">
        <text>2 pyruvate + H(+) = (2S)-2-acetolactate + CO2</text>
        <dbReference type="Rhea" id="RHEA:25249"/>
        <dbReference type="ChEBI" id="CHEBI:15361"/>
        <dbReference type="ChEBI" id="CHEBI:15378"/>
        <dbReference type="ChEBI" id="CHEBI:16526"/>
        <dbReference type="ChEBI" id="CHEBI:58476"/>
        <dbReference type="EC" id="2.2.1.6"/>
    </reaction>
</comment>
<dbReference type="GO" id="GO:0009097">
    <property type="term" value="P:isoleucine biosynthetic process"/>
    <property type="evidence" value="ECO:0007669"/>
    <property type="project" value="UniProtKB-UniPathway"/>
</dbReference>
<dbReference type="InterPro" id="IPR000399">
    <property type="entry name" value="TPP-bd_CS"/>
</dbReference>
<evidence type="ECO:0000256" key="9">
    <source>
        <dbReference type="ARBA" id="ARBA00023052"/>
    </source>
</evidence>
<reference evidence="16 17" key="1">
    <citation type="submission" date="2010-12" db="EMBL/GenBank/DDBJ databases">
        <title>Complete sequence of Ethanoligenens harbinense YUAN-3.</title>
        <authorList>
            <person name="Lucas S."/>
            <person name="Copeland A."/>
            <person name="Lapidus A."/>
            <person name="Cheng J.-F."/>
            <person name="Bruce D."/>
            <person name="Goodwin L."/>
            <person name="Pitluck S."/>
            <person name="Chertkov O."/>
            <person name="Misra M."/>
            <person name="Detter J.C."/>
            <person name="Han C."/>
            <person name="Tapia R."/>
            <person name="Land M."/>
            <person name="Hauser L."/>
            <person name="Jeffries C."/>
            <person name="Kyrpides N."/>
            <person name="Ivanova N."/>
            <person name="Mikhailova N."/>
            <person name="Wang A."/>
            <person name="Mouttaki H."/>
            <person name="He Z."/>
            <person name="Zhou J."/>
            <person name="Hemme C.L."/>
            <person name="Woyke T."/>
        </authorList>
    </citation>
    <scope>NUCLEOTIDE SEQUENCE [LARGE SCALE GENOMIC DNA]</scope>
    <source>
        <strain evidence="17">DSM 18485 / JCM 12961 / CGMCC 1.5033 / YUAN-3</strain>
    </source>
</reference>
<dbReference type="GO" id="GO:0000287">
    <property type="term" value="F:magnesium ion binding"/>
    <property type="evidence" value="ECO:0007669"/>
    <property type="project" value="UniProtKB-UniRule"/>
</dbReference>
<evidence type="ECO:0000256" key="4">
    <source>
        <dbReference type="ARBA" id="ARBA00013145"/>
    </source>
</evidence>
<dbReference type="GO" id="GO:0009099">
    <property type="term" value="P:L-valine biosynthetic process"/>
    <property type="evidence" value="ECO:0007669"/>
    <property type="project" value="UniProtKB-UniPathway"/>
</dbReference>
<dbReference type="RefSeq" id="WP_013484852.1">
    <property type="nucleotide sequence ID" value="NC_014828.1"/>
</dbReference>
<dbReference type="GO" id="GO:0003984">
    <property type="term" value="F:acetolactate synthase activity"/>
    <property type="evidence" value="ECO:0007669"/>
    <property type="project" value="UniProtKB-EC"/>
</dbReference>
<comment type="cofactor">
    <cofactor evidence="12">
        <name>thiamine diphosphate</name>
        <dbReference type="ChEBI" id="CHEBI:58937"/>
    </cofactor>
    <text evidence="12">Binds 1 thiamine pyrophosphate per subunit.</text>
</comment>
<dbReference type="NCBIfam" id="TIGR00118">
    <property type="entry name" value="acolac_lg"/>
    <property type="match status" value="1"/>
</dbReference>
<dbReference type="UniPathway" id="UPA00049">
    <property type="reaction ID" value="UER00059"/>
</dbReference>
<dbReference type="InterPro" id="IPR012846">
    <property type="entry name" value="Acetolactate_synth_lsu"/>
</dbReference>
<keyword evidence="10 12" id="KW-0100">Branched-chain amino acid biosynthesis</keyword>
<dbReference type="InterPro" id="IPR045229">
    <property type="entry name" value="TPP_enz"/>
</dbReference>
<dbReference type="InterPro" id="IPR029061">
    <property type="entry name" value="THDP-binding"/>
</dbReference>
<evidence type="ECO:0000256" key="5">
    <source>
        <dbReference type="ARBA" id="ARBA00022605"/>
    </source>
</evidence>
<evidence type="ECO:0000259" key="14">
    <source>
        <dbReference type="Pfam" id="PF02775"/>
    </source>
</evidence>
<dbReference type="InterPro" id="IPR039368">
    <property type="entry name" value="AHAS_TPP"/>
</dbReference>
<evidence type="ECO:0000256" key="1">
    <source>
        <dbReference type="ARBA" id="ARBA00004974"/>
    </source>
</evidence>
<dbReference type="AlphaFoldDB" id="E6U3S1"/>
<dbReference type="SUPFAM" id="SSF52518">
    <property type="entry name" value="Thiamin diphosphate-binding fold (THDP-binding)"/>
    <property type="match status" value="2"/>
</dbReference>
<comment type="pathway">
    <text evidence="1 12">Amino-acid biosynthesis; L-isoleucine biosynthesis; L-isoleucine from 2-oxobutanoate: step 1/4.</text>
</comment>
<comment type="pathway">
    <text evidence="2 12">Amino-acid biosynthesis; L-valine biosynthesis; L-valine from pyruvate: step 1/4.</text>
</comment>
<dbReference type="EC" id="2.2.1.6" evidence="4 12"/>
<proteinExistence type="inferred from homology"/>
<dbReference type="CDD" id="cd07035">
    <property type="entry name" value="TPP_PYR_POX_like"/>
    <property type="match status" value="1"/>
</dbReference>
<keyword evidence="8 12" id="KW-0460">Magnesium</keyword>
<evidence type="ECO:0000256" key="10">
    <source>
        <dbReference type="ARBA" id="ARBA00023304"/>
    </source>
</evidence>
<dbReference type="Gene3D" id="3.40.50.1220">
    <property type="entry name" value="TPP-binding domain"/>
    <property type="match status" value="1"/>
</dbReference>
<dbReference type="InterPro" id="IPR012000">
    <property type="entry name" value="Thiamin_PyroP_enz_cen_dom"/>
</dbReference>
<dbReference type="GO" id="GO:0005948">
    <property type="term" value="C:acetolactate synthase complex"/>
    <property type="evidence" value="ECO:0007669"/>
    <property type="project" value="TreeGrafter"/>
</dbReference>
<evidence type="ECO:0000259" key="15">
    <source>
        <dbReference type="Pfam" id="PF02776"/>
    </source>
</evidence>
<evidence type="ECO:0000256" key="6">
    <source>
        <dbReference type="ARBA" id="ARBA00022679"/>
    </source>
</evidence>
<keyword evidence="7 12" id="KW-0479">Metal-binding</keyword>
<dbReference type="eggNOG" id="COG0028">
    <property type="taxonomic scope" value="Bacteria"/>
</dbReference>
<dbReference type="Proteomes" id="UP000001551">
    <property type="component" value="Chromosome"/>
</dbReference>
<dbReference type="SUPFAM" id="SSF52467">
    <property type="entry name" value="DHS-like NAD/FAD-binding domain"/>
    <property type="match status" value="1"/>
</dbReference>
<dbReference type="InterPro" id="IPR029035">
    <property type="entry name" value="DHS-like_NAD/FAD-binding_dom"/>
</dbReference>
<comment type="similarity">
    <text evidence="3 12">Belongs to the TPP enzyme family.</text>
</comment>
<dbReference type="PANTHER" id="PTHR18968">
    <property type="entry name" value="THIAMINE PYROPHOSPHATE ENZYMES"/>
    <property type="match status" value="1"/>
</dbReference>
<dbReference type="GO" id="GO:0050660">
    <property type="term" value="F:flavin adenine dinucleotide binding"/>
    <property type="evidence" value="ECO:0007669"/>
    <property type="project" value="InterPro"/>
</dbReference>
<protein>
    <recommendedName>
        <fullName evidence="4 12">Acetolactate synthase</fullName>
        <ecNumber evidence="4 12">2.2.1.6</ecNumber>
    </recommendedName>
</protein>
<feature type="domain" description="Thiamine pyrophosphate enzyme N-terminal TPP-binding" evidence="15">
    <location>
        <begin position="3"/>
        <end position="119"/>
    </location>
</feature>
<evidence type="ECO:0000256" key="7">
    <source>
        <dbReference type="ARBA" id="ARBA00022723"/>
    </source>
</evidence>
<keyword evidence="6 12" id="KW-0808">Transferase</keyword>
<evidence type="ECO:0000313" key="17">
    <source>
        <dbReference type="Proteomes" id="UP000001551"/>
    </source>
</evidence>
<evidence type="ECO:0000256" key="2">
    <source>
        <dbReference type="ARBA" id="ARBA00005025"/>
    </source>
</evidence>
<dbReference type="KEGG" id="eha:Ethha_0929"/>
<dbReference type="Pfam" id="PF00205">
    <property type="entry name" value="TPP_enzyme_M"/>
    <property type="match status" value="1"/>
</dbReference>
<evidence type="ECO:0000256" key="12">
    <source>
        <dbReference type="RuleBase" id="RU003591"/>
    </source>
</evidence>
<dbReference type="HOGENOM" id="CLU_013748_1_3_9"/>
<dbReference type="CDD" id="cd02015">
    <property type="entry name" value="TPP_AHAS"/>
    <property type="match status" value="1"/>
</dbReference>
<dbReference type="InterPro" id="IPR011766">
    <property type="entry name" value="TPP_enzyme_TPP-bd"/>
</dbReference>
<evidence type="ECO:0000259" key="13">
    <source>
        <dbReference type="Pfam" id="PF00205"/>
    </source>
</evidence>
<dbReference type="Gene3D" id="3.40.50.970">
    <property type="match status" value="2"/>
</dbReference>
<dbReference type="FunFam" id="3.40.50.1220:FF:000008">
    <property type="entry name" value="Acetolactate synthase"/>
    <property type="match status" value="1"/>
</dbReference>
<organism evidence="16 17">
    <name type="scientific">Ethanoligenens harbinense (strain DSM 18485 / JCM 12961 / CGMCC 1.5033 / YUAN-3)</name>
    <dbReference type="NCBI Taxonomy" id="663278"/>
    <lineage>
        <taxon>Bacteria</taxon>
        <taxon>Bacillati</taxon>
        <taxon>Bacillota</taxon>
        <taxon>Clostridia</taxon>
        <taxon>Eubacteriales</taxon>
        <taxon>Oscillospiraceae</taxon>
        <taxon>Ethanoligenens</taxon>
    </lineage>
</organism>
<gene>
    <name evidence="16" type="ordered locus">Ethha_0929</name>
</gene>
<feature type="domain" description="Thiamine pyrophosphate enzyme central" evidence="13">
    <location>
        <begin position="192"/>
        <end position="325"/>
    </location>
</feature>
<dbReference type="InterPro" id="IPR012001">
    <property type="entry name" value="Thiamin_PyroP_enz_TPP-bd_dom"/>
</dbReference>
<comment type="cofactor">
    <cofactor evidence="12">
        <name>Mg(2+)</name>
        <dbReference type="ChEBI" id="CHEBI:18420"/>
    </cofactor>
    <text evidence="12">Binds 1 Mg(2+) ion per subunit.</text>
</comment>
<dbReference type="STRING" id="663278.Ethha_0929"/>
<dbReference type="Pfam" id="PF02776">
    <property type="entry name" value="TPP_enzyme_N"/>
    <property type="match status" value="1"/>
</dbReference>
<dbReference type="FunFam" id="3.40.50.970:FF:000007">
    <property type="entry name" value="Acetolactate synthase"/>
    <property type="match status" value="1"/>
</dbReference>
<sequence>MKMTGAQVVVNCLIEQGVDTVFGFPGGAVLNIYDALYEYQSRIRHILTCHEQGAAHAADGYARSTGRTGVVIATSGPGATNLVTGIATAYMDSVPMVAITGNVNVGLLGRDSFQEVDITGITAPVTKHNFIVKHAEELAPTLRRAFAIANSDRPGPVLIDIPKDITAAQIDYTPETPKPDVETNTPLPDLGEALDLLTQSQRPFIFAGGGAVASGACDTLAAFAEKIDAPVALSLMGLGSFLPESPRFTGMLGMHGSKASSYAVENCDLFIALGTRFSDRVLCHTDSFAKNAKILQIDIDPAEINKNIPVFASVAGDLGTILTALLRQLPDRISHTEWMKNVQAIKANYPIDRPLDGDTMPYAVLSTLHDLAPDAIVTTEVGQHQMWAGQYFHFTRPRHFLTSGGLGTMGFGLGAAIGAQVAHPGEHVINVAGDGSFFMNLNELATAVTYDLPVIELIMNNGVLGMVHQWQQFFYKEHYSHSVLDRQTDLSALARAFGALPFTIARPADIRPVLSESLQSGRPCVINCLIDPGENVLPMVPAGKPVGDPILSLEKGGGNETH</sequence>
<dbReference type="PROSITE" id="PS00187">
    <property type="entry name" value="TPP_ENZYMES"/>
    <property type="match status" value="1"/>
</dbReference>
<evidence type="ECO:0000313" key="16">
    <source>
        <dbReference type="EMBL" id="ADU26488.1"/>
    </source>
</evidence>
<dbReference type="GO" id="GO:0030976">
    <property type="term" value="F:thiamine pyrophosphate binding"/>
    <property type="evidence" value="ECO:0007669"/>
    <property type="project" value="UniProtKB-UniRule"/>
</dbReference>
<evidence type="ECO:0000256" key="11">
    <source>
        <dbReference type="ARBA" id="ARBA00048670"/>
    </source>
</evidence>
<name>E6U3S1_ETHHY</name>
<keyword evidence="9 12" id="KW-0786">Thiamine pyrophosphate</keyword>
<dbReference type="UniPathway" id="UPA00047">
    <property type="reaction ID" value="UER00055"/>
</dbReference>
<feature type="domain" description="Thiamine pyrophosphate enzyme TPP-binding" evidence="14">
    <location>
        <begin position="381"/>
        <end position="528"/>
    </location>
</feature>
<evidence type="ECO:0000256" key="8">
    <source>
        <dbReference type="ARBA" id="ARBA00022842"/>
    </source>
</evidence>
<accession>E6U3S1</accession>
<dbReference type="Pfam" id="PF02775">
    <property type="entry name" value="TPP_enzyme_C"/>
    <property type="match status" value="1"/>
</dbReference>
<keyword evidence="17" id="KW-1185">Reference proteome</keyword>
<dbReference type="EMBL" id="CP002400">
    <property type="protein sequence ID" value="ADU26488.1"/>
    <property type="molecule type" value="Genomic_DNA"/>
</dbReference>